<keyword evidence="2 4" id="KW-0067">ATP-binding</keyword>
<dbReference type="PANTHER" id="PTHR43038">
    <property type="entry name" value="ATP-BINDING CASSETTE, SUB-FAMILY H, MEMBER 1"/>
    <property type="match status" value="1"/>
</dbReference>
<dbReference type="Gene3D" id="3.40.50.300">
    <property type="entry name" value="P-loop containing nucleotide triphosphate hydrolases"/>
    <property type="match status" value="1"/>
</dbReference>
<dbReference type="GO" id="GO:0005524">
    <property type="term" value="F:ATP binding"/>
    <property type="evidence" value="ECO:0007669"/>
    <property type="project" value="UniProtKB-KW"/>
</dbReference>
<dbReference type="PANTHER" id="PTHR43038:SF3">
    <property type="entry name" value="ABC TRANSPORTER G FAMILY MEMBER 20 ISOFORM X1"/>
    <property type="match status" value="1"/>
</dbReference>
<dbReference type="InterPro" id="IPR003439">
    <property type="entry name" value="ABC_transporter-like_ATP-bd"/>
</dbReference>
<gene>
    <name evidence="4" type="ORF">A2Z24_02550</name>
</gene>
<keyword evidence="1" id="KW-0547">Nucleotide-binding</keyword>
<evidence type="ECO:0000256" key="2">
    <source>
        <dbReference type="ARBA" id="ARBA00022840"/>
    </source>
</evidence>
<comment type="caution">
    <text evidence="4">The sequence shown here is derived from an EMBL/GenBank/DDBJ whole genome shotgun (WGS) entry which is preliminary data.</text>
</comment>
<dbReference type="Pfam" id="PF00005">
    <property type="entry name" value="ABC_tran"/>
    <property type="match status" value="1"/>
</dbReference>
<dbReference type="SUPFAM" id="SSF52540">
    <property type="entry name" value="P-loop containing nucleoside triphosphate hydrolases"/>
    <property type="match status" value="1"/>
</dbReference>
<dbReference type="STRING" id="1802597.A2Z24_02550"/>
<dbReference type="AlphaFoldDB" id="A0A1G1WE94"/>
<dbReference type="EMBL" id="MHCT01000017">
    <property type="protein sequence ID" value="OGY25974.1"/>
    <property type="molecule type" value="Genomic_DNA"/>
</dbReference>
<evidence type="ECO:0000259" key="3">
    <source>
        <dbReference type="PROSITE" id="PS50893"/>
    </source>
</evidence>
<proteinExistence type="predicted"/>
<feature type="domain" description="ABC transporter" evidence="3">
    <location>
        <begin position="5"/>
        <end position="233"/>
    </location>
</feature>
<dbReference type="PROSITE" id="PS00211">
    <property type="entry name" value="ABC_TRANSPORTER_1"/>
    <property type="match status" value="1"/>
</dbReference>
<dbReference type="InterPro" id="IPR017871">
    <property type="entry name" value="ABC_transporter-like_CS"/>
</dbReference>
<reference evidence="4 5" key="1">
    <citation type="journal article" date="2016" name="Nat. Commun.">
        <title>Thousands of microbial genomes shed light on interconnected biogeochemical processes in an aquifer system.</title>
        <authorList>
            <person name="Anantharaman K."/>
            <person name="Brown C.T."/>
            <person name="Hug L.A."/>
            <person name="Sharon I."/>
            <person name="Castelle C.J."/>
            <person name="Probst A.J."/>
            <person name="Thomas B.C."/>
            <person name="Singh A."/>
            <person name="Wilkins M.J."/>
            <person name="Karaoz U."/>
            <person name="Brodie E.L."/>
            <person name="Williams K.H."/>
            <person name="Hubbard S.S."/>
            <person name="Banfield J.F."/>
        </authorList>
    </citation>
    <scope>NUCLEOTIDE SEQUENCE [LARGE SCALE GENOMIC DNA]</scope>
</reference>
<dbReference type="Proteomes" id="UP000177588">
    <property type="component" value="Unassembled WGS sequence"/>
</dbReference>
<dbReference type="InterPro" id="IPR003593">
    <property type="entry name" value="AAA+_ATPase"/>
</dbReference>
<dbReference type="InterPro" id="IPR027417">
    <property type="entry name" value="P-loop_NTPase"/>
</dbReference>
<organism evidence="4 5">
    <name type="scientific">Candidatus Woykebacteria bacterium RBG_16_44_10</name>
    <dbReference type="NCBI Taxonomy" id="1802597"/>
    <lineage>
        <taxon>Bacteria</taxon>
        <taxon>Candidatus Woykeibacteriota</taxon>
    </lineage>
</organism>
<dbReference type="SMART" id="SM00382">
    <property type="entry name" value="AAA"/>
    <property type="match status" value="1"/>
</dbReference>
<evidence type="ECO:0000313" key="4">
    <source>
        <dbReference type="EMBL" id="OGY25974.1"/>
    </source>
</evidence>
<sequence length="240" mass="26538">MENIIEVEGLNKKFLPDIHALSEFNLQVKKGITFGLLGPNGSGKTTLIRILVGILKPDSGRVAVINESLSWSARAAKIGYMTQSTALYQDLTVAENLDFFATIYGLSAKEKKKRVEELVSLVQLEGKEKSPVTTLSGGMRQRVSLAASLVHEPELVFLDEPTVGIDPSLRREFWDYFKSLNREGVSIVLSTHVMDEAAHCDELALLRDGRLLAQGKIEKLLAETKTKNIEDAFLSLEGHE</sequence>
<protein>
    <submittedName>
        <fullName evidence="4">ABC transporter ATP-binding protein</fullName>
    </submittedName>
</protein>
<dbReference type="CDD" id="cd03230">
    <property type="entry name" value="ABC_DR_subfamily_A"/>
    <property type="match status" value="1"/>
</dbReference>
<evidence type="ECO:0000256" key="1">
    <source>
        <dbReference type="ARBA" id="ARBA00022741"/>
    </source>
</evidence>
<accession>A0A1G1WE94</accession>
<evidence type="ECO:0000313" key="5">
    <source>
        <dbReference type="Proteomes" id="UP000177588"/>
    </source>
</evidence>
<name>A0A1G1WE94_9BACT</name>
<dbReference type="PROSITE" id="PS50893">
    <property type="entry name" value="ABC_TRANSPORTER_2"/>
    <property type="match status" value="1"/>
</dbReference>
<dbReference type="GO" id="GO:0016887">
    <property type="term" value="F:ATP hydrolysis activity"/>
    <property type="evidence" value="ECO:0007669"/>
    <property type="project" value="InterPro"/>
</dbReference>